<feature type="region of interest" description="Disordered" evidence="1">
    <location>
        <begin position="160"/>
        <end position="561"/>
    </location>
</feature>
<feature type="compositionally biased region" description="Basic and acidic residues" evidence="1">
    <location>
        <begin position="394"/>
        <end position="447"/>
    </location>
</feature>
<feature type="compositionally biased region" description="Basic and acidic residues" evidence="1">
    <location>
        <begin position="300"/>
        <end position="324"/>
    </location>
</feature>
<dbReference type="Proteomes" id="UP000799439">
    <property type="component" value="Unassembled WGS sequence"/>
</dbReference>
<accession>A0A9P4MF73</accession>
<feature type="region of interest" description="Disordered" evidence="1">
    <location>
        <begin position="578"/>
        <end position="617"/>
    </location>
</feature>
<dbReference type="EMBL" id="ML996087">
    <property type="protein sequence ID" value="KAF2152025.1"/>
    <property type="molecule type" value="Genomic_DNA"/>
</dbReference>
<evidence type="ECO:0000313" key="3">
    <source>
        <dbReference type="Proteomes" id="UP000799439"/>
    </source>
</evidence>
<reference evidence="2" key="1">
    <citation type="journal article" date="2020" name="Stud. Mycol.">
        <title>101 Dothideomycetes genomes: a test case for predicting lifestyles and emergence of pathogens.</title>
        <authorList>
            <person name="Haridas S."/>
            <person name="Albert R."/>
            <person name="Binder M."/>
            <person name="Bloem J."/>
            <person name="Labutti K."/>
            <person name="Salamov A."/>
            <person name="Andreopoulos B."/>
            <person name="Baker S."/>
            <person name="Barry K."/>
            <person name="Bills G."/>
            <person name="Bluhm B."/>
            <person name="Cannon C."/>
            <person name="Castanera R."/>
            <person name="Culley D."/>
            <person name="Daum C."/>
            <person name="Ezra D."/>
            <person name="Gonzalez J."/>
            <person name="Henrissat B."/>
            <person name="Kuo A."/>
            <person name="Liang C."/>
            <person name="Lipzen A."/>
            <person name="Lutzoni F."/>
            <person name="Magnuson J."/>
            <person name="Mondo S."/>
            <person name="Nolan M."/>
            <person name="Ohm R."/>
            <person name="Pangilinan J."/>
            <person name="Park H.-J."/>
            <person name="Ramirez L."/>
            <person name="Alfaro M."/>
            <person name="Sun H."/>
            <person name="Tritt A."/>
            <person name="Yoshinaga Y."/>
            <person name="Zwiers L.-H."/>
            <person name="Turgeon B."/>
            <person name="Goodwin S."/>
            <person name="Spatafora J."/>
            <person name="Crous P."/>
            <person name="Grigoriev I."/>
        </authorList>
    </citation>
    <scope>NUCLEOTIDE SEQUENCE</scope>
    <source>
        <strain evidence="2">CBS 260.36</strain>
    </source>
</reference>
<proteinExistence type="predicted"/>
<feature type="compositionally biased region" description="Basic and acidic residues" evidence="1">
    <location>
        <begin position="462"/>
        <end position="505"/>
    </location>
</feature>
<feature type="region of interest" description="Disordered" evidence="1">
    <location>
        <begin position="74"/>
        <end position="93"/>
    </location>
</feature>
<feature type="region of interest" description="Disordered" evidence="1">
    <location>
        <begin position="105"/>
        <end position="128"/>
    </location>
</feature>
<comment type="caution">
    <text evidence="2">The sequence shown here is derived from an EMBL/GenBank/DDBJ whole genome shotgun (WGS) entry which is preliminary data.</text>
</comment>
<organism evidence="2 3">
    <name type="scientific">Myriangium duriaei CBS 260.36</name>
    <dbReference type="NCBI Taxonomy" id="1168546"/>
    <lineage>
        <taxon>Eukaryota</taxon>
        <taxon>Fungi</taxon>
        <taxon>Dikarya</taxon>
        <taxon>Ascomycota</taxon>
        <taxon>Pezizomycotina</taxon>
        <taxon>Dothideomycetes</taxon>
        <taxon>Dothideomycetidae</taxon>
        <taxon>Myriangiales</taxon>
        <taxon>Myriangiaceae</taxon>
        <taxon>Myriangium</taxon>
    </lineage>
</organism>
<protein>
    <submittedName>
        <fullName evidence="2">Uncharacterized protein</fullName>
    </submittedName>
</protein>
<evidence type="ECO:0000313" key="2">
    <source>
        <dbReference type="EMBL" id="KAF2152025.1"/>
    </source>
</evidence>
<name>A0A9P4MF73_9PEZI</name>
<feature type="compositionally biased region" description="Basic and acidic residues" evidence="1">
    <location>
        <begin position="534"/>
        <end position="549"/>
    </location>
</feature>
<feature type="compositionally biased region" description="Basic and acidic residues" evidence="1">
    <location>
        <begin position="592"/>
        <end position="602"/>
    </location>
</feature>
<evidence type="ECO:0000256" key="1">
    <source>
        <dbReference type="SAM" id="MobiDB-lite"/>
    </source>
</evidence>
<feature type="compositionally biased region" description="Low complexity" evidence="1">
    <location>
        <begin position="325"/>
        <end position="344"/>
    </location>
</feature>
<feature type="compositionally biased region" description="Basic residues" evidence="1">
    <location>
        <begin position="108"/>
        <end position="117"/>
    </location>
</feature>
<sequence>MCIQWRTVTYYTNGSYSAAGPSFVEPCIVAQRGIPCGTLHVRTRTELVRNMYSVGSAEYGVSPGYQVQDMIPRGRDEEVSSTRSRPRSRYTSVRTKKWGPIEMTIIKTKSRRSHRPRRSESPSPTIFYSAPESHNVLHQTFNLAGGVQYQQPFVQPGLYTPSFHTADSSSDDGSATFPGLLPPSQGPWFPPGSPRGPFPPAPEPPAPPTPPAPPMPPTPPSPTEPPAPEVVEPRQTNTNPTRSSTYVHYPRGRPSPPSSADQDSGYMMSGGLGPDYPSTSTHRRHDSRHAPPNAAQSDGQRSRRDSVQEEYDSRGRPDTGKQRESTSPQSRTTSSPKSGSSSQRSGRRVQFENESDDSPRPARPIRGILRHPQRVTVREEGRPTVKYRTMPQETAEREIRRASGRSASEDQRHSRREKPMQNEPRSHDHTSTRHGEYTRRTKVDLDNASHVAQPGGMRQGHGQRDHERHGHERNHHETPTDHHRGFDRRGSVRESRRRDHGRDDESSSAAWHGRTGDSRHRSHESRHGSATSHRRGEVSRYPSRYDSRRSVYRASPNAGVEVEYRGWVNRPDINLYEGHDRGPYQNYYYGHPPDHRGNHHDYYPPSPESYYDDDFYP</sequence>
<gene>
    <name evidence="2" type="ORF">K461DRAFT_160758</name>
</gene>
<feature type="compositionally biased region" description="Pro residues" evidence="1">
    <location>
        <begin position="180"/>
        <end position="228"/>
    </location>
</feature>
<keyword evidence="3" id="KW-1185">Reference proteome</keyword>
<dbReference type="AlphaFoldDB" id="A0A9P4MF73"/>
<feature type="compositionally biased region" description="Polar residues" evidence="1">
    <location>
        <begin position="235"/>
        <end position="246"/>
    </location>
</feature>